<name>A0A8B9BUM3_9AVES</name>
<sequence>MSHPWRHPFKARLGGALGSLVWWEVSLPMAGGWNRVVVQVPSNPSHSAILWLCGVSAVQGTTVWATSARDTGAWITTAQLPRGDISVGATSVCGTCEDNPGPPRAFPVGAGSGGGGPGEEGRAGWGSSRQGKAGQGRAGPGRAGPYHRPPPPLPARRTRPAPPGAGSRGGGAGGGRRGGAAMGGAALSGALWLGLLWAGAGTGAGGGCSERCCEGRDAACVSSGWREDGGYGSCYCDGGCRRAGDCCHDHGQVCPALPCVVGEWSHWSGCAEQCKPNLRLRRRYIQQEPKNGGEPCPALEEKAGCLEYLTHQGQDCGHEHVPAFITTSEYGKERKRRAASSAWSSDKEEAGSFAFPGCFLLLVNCPELGIGVMANLRMDAFERKRYCVEFKTESLSHYCALENRPYARWMQYLREGHTVCVACQPPAMNTDTHRCSGDGHNADGGKILRWEAVGNSRCQGTWKKIRQLEQCSCPLVHSFIFT</sequence>
<evidence type="ECO:0000256" key="3">
    <source>
        <dbReference type="ARBA" id="ARBA00023180"/>
    </source>
</evidence>
<dbReference type="PANTHER" id="PTHR20920:SF2">
    <property type="entry name" value="SOMATOMEDIN-B AND THROMBOSPONDIN TYPE-1 DOMAIN-CONTAINING PROTEIN"/>
    <property type="match status" value="1"/>
</dbReference>
<dbReference type="InterPro" id="IPR000884">
    <property type="entry name" value="TSP1_rpt"/>
</dbReference>
<evidence type="ECO:0000313" key="7">
    <source>
        <dbReference type="Proteomes" id="UP000694426"/>
    </source>
</evidence>
<keyword evidence="2" id="KW-1015">Disulfide bond</keyword>
<protein>
    <submittedName>
        <fullName evidence="6">Somatomedin B and thrombospondin type 1 domain containing</fullName>
    </submittedName>
</protein>
<evidence type="ECO:0000256" key="4">
    <source>
        <dbReference type="SAM" id="MobiDB-lite"/>
    </source>
</evidence>
<keyword evidence="3" id="KW-0325">Glycoprotein</keyword>
<keyword evidence="7" id="KW-1185">Reference proteome</keyword>
<organism evidence="6 7">
    <name type="scientific">Anser brachyrhynchus</name>
    <name type="common">Pink-footed goose</name>
    <dbReference type="NCBI Taxonomy" id="132585"/>
    <lineage>
        <taxon>Eukaryota</taxon>
        <taxon>Metazoa</taxon>
        <taxon>Chordata</taxon>
        <taxon>Craniata</taxon>
        <taxon>Vertebrata</taxon>
        <taxon>Euteleostomi</taxon>
        <taxon>Archelosauria</taxon>
        <taxon>Archosauria</taxon>
        <taxon>Dinosauria</taxon>
        <taxon>Saurischia</taxon>
        <taxon>Theropoda</taxon>
        <taxon>Coelurosauria</taxon>
        <taxon>Aves</taxon>
        <taxon>Neognathae</taxon>
        <taxon>Galloanserae</taxon>
        <taxon>Anseriformes</taxon>
        <taxon>Anatidae</taxon>
        <taxon>Anserinae</taxon>
        <taxon>Anser</taxon>
    </lineage>
</organism>
<accession>A0A8B9BUM3</accession>
<dbReference type="PANTHER" id="PTHR20920">
    <property type="entry name" value="RPE-SPONDIN"/>
    <property type="match status" value="1"/>
</dbReference>
<evidence type="ECO:0000259" key="5">
    <source>
        <dbReference type="PROSITE" id="PS50958"/>
    </source>
</evidence>
<keyword evidence="1" id="KW-0732">Signal</keyword>
<dbReference type="Pfam" id="PF25031">
    <property type="entry name" value="SBSPON_C"/>
    <property type="match status" value="1"/>
</dbReference>
<dbReference type="AlphaFoldDB" id="A0A8B9BUM3"/>
<reference evidence="6" key="2">
    <citation type="submission" date="2025-09" db="UniProtKB">
        <authorList>
            <consortium name="Ensembl"/>
        </authorList>
    </citation>
    <scope>IDENTIFICATION</scope>
</reference>
<feature type="region of interest" description="Disordered" evidence="4">
    <location>
        <begin position="98"/>
        <end position="180"/>
    </location>
</feature>
<dbReference type="PROSITE" id="PS50092">
    <property type="entry name" value="TSP1"/>
    <property type="match status" value="1"/>
</dbReference>
<evidence type="ECO:0000313" key="6">
    <source>
        <dbReference type="Ensembl" id="ENSABRP00000009891.1"/>
    </source>
</evidence>
<dbReference type="GeneTree" id="ENSGT00390000008325"/>
<dbReference type="Pfam" id="PF19028">
    <property type="entry name" value="TSP1_spondin"/>
    <property type="match status" value="1"/>
</dbReference>
<evidence type="ECO:0000256" key="1">
    <source>
        <dbReference type="ARBA" id="ARBA00022729"/>
    </source>
</evidence>
<dbReference type="InterPro" id="IPR044004">
    <property type="entry name" value="TSP1_spondin_dom"/>
</dbReference>
<feature type="compositionally biased region" description="Gly residues" evidence="4">
    <location>
        <begin position="133"/>
        <end position="142"/>
    </location>
</feature>
<evidence type="ECO:0000256" key="2">
    <source>
        <dbReference type="ARBA" id="ARBA00023157"/>
    </source>
</evidence>
<dbReference type="PROSITE" id="PS50958">
    <property type="entry name" value="SMB_2"/>
    <property type="match status" value="1"/>
</dbReference>
<dbReference type="FunFam" id="2.20.100.10:FF:000019">
    <property type="entry name" value="Thrombospondin type 1 domain containing 7A"/>
    <property type="match status" value="1"/>
</dbReference>
<feature type="compositionally biased region" description="Gly residues" evidence="4">
    <location>
        <begin position="166"/>
        <end position="180"/>
    </location>
</feature>
<dbReference type="InterPro" id="IPR039942">
    <property type="entry name" value="SBSPO"/>
</dbReference>
<dbReference type="Proteomes" id="UP000694426">
    <property type="component" value="Unplaced"/>
</dbReference>
<reference evidence="6" key="1">
    <citation type="submission" date="2025-08" db="UniProtKB">
        <authorList>
            <consortium name="Ensembl"/>
        </authorList>
    </citation>
    <scope>IDENTIFICATION</scope>
</reference>
<feature type="domain" description="SMB" evidence="5">
    <location>
        <begin position="209"/>
        <end position="259"/>
    </location>
</feature>
<gene>
    <name evidence="6" type="primary">SBSPON</name>
</gene>
<dbReference type="Ensembl" id="ENSABRT00000014107.1">
    <property type="protein sequence ID" value="ENSABRP00000009891.1"/>
    <property type="gene ID" value="ENSABRG00000008856.1"/>
</dbReference>
<dbReference type="InterPro" id="IPR001212">
    <property type="entry name" value="Somatomedin_B_dom"/>
</dbReference>
<dbReference type="InterPro" id="IPR056801">
    <property type="entry name" value="SBSPON_C"/>
</dbReference>
<proteinExistence type="predicted"/>
<dbReference type="InterPro" id="IPR036383">
    <property type="entry name" value="TSP1_rpt_sf"/>
</dbReference>
<dbReference type="Gene3D" id="2.20.100.10">
    <property type="entry name" value="Thrombospondin type-1 (TSP1) repeat"/>
    <property type="match status" value="1"/>
</dbReference>
<dbReference type="SUPFAM" id="SSF82895">
    <property type="entry name" value="TSP-1 type 1 repeat"/>
    <property type="match status" value="1"/>
</dbReference>